<dbReference type="GO" id="GO:0003677">
    <property type="term" value="F:DNA binding"/>
    <property type="evidence" value="ECO:0007669"/>
    <property type="project" value="UniProtKB-KW"/>
</dbReference>
<proteinExistence type="predicted"/>
<dbReference type="Pfam" id="PF00196">
    <property type="entry name" value="GerE"/>
    <property type="match status" value="1"/>
</dbReference>
<dbReference type="InterPro" id="IPR036388">
    <property type="entry name" value="WH-like_DNA-bd_sf"/>
</dbReference>
<dbReference type="AlphaFoldDB" id="A0A4R2JCB2"/>
<dbReference type="Proteomes" id="UP000295680">
    <property type="component" value="Unassembled WGS sequence"/>
</dbReference>
<protein>
    <submittedName>
        <fullName evidence="6">Regulatory LuxR family protein</fullName>
    </submittedName>
</protein>
<dbReference type="SUPFAM" id="SSF46894">
    <property type="entry name" value="C-terminal effector domain of the bipartite response regulators"/>
    <property type="match status" value="1"/>
</dbReference>
<evidence type="ECO:0000256" key="4">
    <source>
        <dbReference type="SAM" id="MobiDB-lite"/>
    </source>
</evidence>
<keyword evidence="3" id="KW-0804">Transcription</keyword>
<keyword evidence="1" id="KW-0805">Transcription regulation</keyword>
<dbReference type="PANTHER" id="PTHR44688:SF16">
    <property type="entry name" value="DNA-BINDING TRANSCRIPTIONAL ACTIVATOR DEVR_DOSR"/>
    <property type="match status" value="1"/>
</dbReference>
<dbReference type="RefSeq" id="WP_132121018.1">
    <property type="nucleotide sequence ID" value="NZ_SLWS01000006.1"/>
</dbReference>
<evidence type="ECO:0000256" key="2">
    <source>
        <dbReference type="ARBA" id="ARBA00023125"/>
    </source>
</evidence>
<evidence type="ECO:0000256" key="3">
    <source>
        <dbReference type="ARBA" id="ARBA00023163"/>
    </source>
</evidence>
<dbReference type="SMART" id="SM00421">
    <property type="entry name" value="HTH_LUXR"/>
    <property type="match status" value="1"/>
</dbReference>
<gene>
    <name evidence="6" type="ORF">EV192_106660</name>
</gene>
<feature type="region of interest" description="Disordered" evidence="4">
    <location>
        <begin position="87"/>
        <end position="108"/>
    </location>
</feature>
<evidence type="ECO:0000259" key="5">
    <source>
        <dbReference type="PROSITE" id="PS50043"/>
    </source>
</evidence>
<evidence type="ECO:0000313" key="6">
    <source>
        <dbReference type="EMBL" id="TCO57183.1"/>
    </source>
</evidence>
<name>A0A4R2JCB2_9PSEU</name>
<feature type="domain" description="HTH luxR-type" evidence="5">
    <location>
        <begin position="4"/>
        <end position="69"/>
    </location>
</feature>
<comment type="caution">
    <text evidence="6">The sequence shown here is derived from an EMBL/GenBank/DDBJ whole genome shotgun (WGS) entry which is preliminary data.</text>
</comment>
<evidence type="ECO:0000313" key="7">
    <source>
        <dbReference type="Proteomes" id="UP000295680"/>
    </source>
</evidence>
<dbReference type="EMBL" id="SLWS01000006">
    <property type="protein sequence ID" value="TCO57183.1"/>
    <property type="molecule type" value="Genomic_DNA"/>
</dbReference>
<accession>A0A4R2JCB2</accession>
<dbReference type="InterPro" id="IPR016032">
    <property type="entry name" value="Sig_transdc_resp-reg_C-effctor"/>
</dbReference>
<keyword evidence="7" id="KW-1185">Reference proteome</keyword>
<sequence>MTSPNDRDSILADHELAVLECVAAGMTRPATARHLNRSDDYVKTATRRIFHKLDAANATNAVAKAFQTGLLPRSADDRRRLIDVQRGRLAAQLASSPPQRQSGKDVPR</sequence>
<dbReference type="Gene3D" id="1.10.10.10">
    <property type="entry name" value="Winged helix-like DNA-binding domain superfamily/Winged helix DNA-binding domain"/>
    <property type="match status" value="1"/>
</dbReference>
<dbReference type="PROSITE" id="PS50043">
    <property type="entry name" value="HTH_LUXR_2"/>
    <property type="match status" value="1"/>
</dbReference>
<dbReference type="InterPro" id="IPR000792">
    <property type="entry name" value="Tscrpt_reg_LuxR_C"/>
</dbReference>
<reference evidence="6 7" key="1">
    <citation type="submission" date="2019-03" db="EMBL/GenBank/DDBJ databases">
        <title>Genomic Encyclopedia of Type Strains, Phase IV (KMG-IV): sequencing the most valuable type-strain genomes for metagenomic binning, comparative biology and taxonomic classification.</title>
        <authorList>
            <person name="Goeker M."/>
        </authorList>
    </citation>
    <scope>NUCLEOTIDE SEQUENCE [LARGE SCALE GENOMIC DNA]</scope>
    <source>
        <strain evidence="6 7">DSM 45934</strain>
    </source>
</reference>
<organism evidence="6 7">
    <name type="scientific">Actinocrispum wychmicini</name>
    <dbReference type="NCBI Taxonomy" id="1213861"/>
    <lineage>
        <taxon>Bacteria</taxon>
        <taxon>Bacillati</taxon>
        <taxon>Actinomycetota</taxon>
        <taxon>Actinomycetes</taxon>
        <taxon>Pseudonocardiales</taxon>
        <taxon>Pseudonocardiaceae</taxon>
        <taxon>Actinocrispum</taxon>
    </lineage>
</organism>
<evidence type="ECO:0000256" key="1">
    <source>
        <dbReference type="ARBA" id="ARBA00023015"/>
    </source>
</evidence>
<dbReference type="GO" id="GO:0006355">
    <property type="term" value="P:regulation of DNA-templated transcription"/>
    <property type="evidence" value="ECO:0007669"/>
    <property type="project" value="InterPro"/>
</dbReference>
<keyword evidence="2" id="KW-0238">DNA-binding</keyword>
<dbReference type="PANTHER" id="PTHR44688">
    <property type="entry name" value="DNA-BINDING TRANSCRIPTIONAL ACTIVATOR DEVR_DOSR"/>
    <property type="match status" value="1"/>
</dbReference>